<feature type="region of interest" description="Disordered" evidence="2">
    <location>
        <begin position="298"/>
        <end position="323"/>
    </location>
</feature>
<dbReference type="GO" id="GO:0003755">
    <property type="term" value="F:peptidyl-prolyl cis-trans isomerase activity"/>
    <property type="evidence" value="ECO:0007669"/>
    <property type="project" value="UniProtKB-KW"/>
</dbReference>
<dbReference type="EMBL" id="CABHNW010000076">
    <property type="protein sequence ID" value="VUX38485.1"/>
    <property type="molecule type" value="Genomic_DNA"/>
</dbReference>
<reference evidence="5 6" key="1">
    <citation type="submission" date="2019-07" db="EMBL/GenBank/DDBJ databases">
        <authorList>
            <person name="Hibberd C M."/>
            <person name="Gehrig L. J."/>
            <person name="Chang H.-W."/>
            <person name="Venkatesh S."/>
        </authorList>
    </citation>
    <scope>NUCLEOTIDE SEQUENCE [LARGE SCALE GENOMIC DNA]</scope>
    <source>
        <strain evidence="5">Blautia_luti_SSTS_Bg7063</strain>
    </source>
</reference>
<protein>
    <recommendedName>
        <fullName evidence="4">PpiC domain-containing protein</fullName>
    </recommendedName>
</protein>
<keyword evidence="1" id="KW-0413">Isomerase</keyword>
<feature type="signal peptide" evidence="3">
    <location>
        <begin position="1"/>
        <end position="23"/>
    </location>
</feature>
<dbReference type="InterPro" id="IPR000297">
    <property type="entry name" value="PPIase_PpiC"/>
</dbReference>
<proteinExistence type="predicted"/>
<dbReference type="PROSITE" id="PS51257">
    <property type="entry name" value="PROKAR_LIPOPROTEIN"/>
    <property type="match status" value="1"/>
</dbReference>
<feature type="domain" description="PpiC" evidence="4">
    <location>
        <begin position="182"/>
        <end position="294"/>
    </location>
</feature>
<keyword evidence="6" id="KW-1185">Reference proteome</keyword>
<gene>
    <name evidence="5" type="ORF">RSSSTS7063_03321</name>
</gene>
<dbReference type="Proteomes" id="UP000408482">
    <property type="component" value="Unassembled WGS sequence"/>
</dbReference>
<feature type="region of interest" description="Disordered" evidence="2">
    <location>
        <begin position="343"/>
        <end position="426"/>
    </location>
</feature>
<keyword evidence="3" id="KW-0732">Signal</keyword>
<sequence>MRNSVKKAAVTALVCVTAAGMMAGCGNKKLDGTKIAVTVNKQEIPLGVVSLAARMQQAQAEAMYKMYLGGGSDMSIWSTKMDDDSDETYGENAVTTSVETVEKMCLEKEHASEYDVEITDDEQKALEEAAKNFMAANSDETIAELAVDEDMVKTFLELETYDVKMKDAIEAKADVKLDEKEYQQMSFSYASAKVSGDDLSDDDIKKNKENLQKFYDKVKEDPAADFNTLGDEISKDMTATTGTCPTYEEGDDSAANGATYPDEVRTALRKLDEGALNEEIIKTDSVWYVVRLDSKNDKTATESKKESLTNTKKDDFYNDTTDGWKKKADIKEEKKLIKKIKITDNHSFTIQTPTPTPDPDVTETPAADSAEAEAEATETPAATEAETEATETPAADETETEDSSEDESAEADSTETEATATPEAEK</sequence>
<accession>A0A564W0Y5</accession>
<feature type="compositionally biased region" description="Low complexity" evidence="2">
    <location>
        <begin position="416"/>
        <end position="426"/>
    </location>
</feature>
<evidence type="ECO:0000313" key="5">
    <source>
        <dbReference type="EMBL" id="VUX38485.1"/>
    </source>
</evidence>
<keyword evidence="1" id="KW-0697">Rotamase</keyword>
<organism evidence="5 6">
    <name type="scientific">Blautia luti</name>
    <dbReference type="NCBI Taxonomy" id="89014"/>
    <lineage>
        <taxon>Bacteria</taxon>
        <taxon>Bacillati</taxon>
        <taxon>Bacillota</taxon>
        <taxon>Clostridia</taxon>
        <taxon>Lachnospirales</taxon>
        <taxon>Lachnospiraceae</taxon>
        <taxon>Blautia</taxon>
    </lineage>
</organism>
<evidence type="ECO:0000256" key="1">
    <source>
        <dbReference type="PROSITE-ProRule" id="PRU00278"/>
    </source>
</evidence>
<evidence type="ECO:0000256" key="2">
    <source>
        <dbReference type="SAM" id="MobiDB-lite"/>
    </source>
</evidence>
<name>A0A564W0Y5_9FIRM</name>
<evidence type="ECO:0000256" key="3">
    <source>
        <dbReference type="SAM" id="SignalP"/>
    </source>
</evidence>
<feature type="chain" id="PRO_5038480732" description="PpiC domain-containing protein" evidence="3">
    <location>
        <begin position="24"/>
        <end position="426"/>
    </location>
</feature>
<evidence type="ECO:0000259" key="4">
    <source>
        <dbReference type="PROSITE" id="PS50198"/>
    </source>
</evidence>
<dbReference type="AlphaFoldDB" id="A0A564W0Y5"/>
<dbReference type="SUPFAM" id="SSF54534">
    <property type="entry name" value="FKBP-like"/>
    <property type="match status" value="1"/>
</dbReference>
<dbReference type="RefSeq" id="WP_144093796.1">
    <property type="nucleotide sequence ID" value="NZ_CABHMX010000001.1"/>
</dbReference>
<evidence type="ECO:0000313" key="6">
    <source>
        <dbReference type="Proteomes" id="UP000408482"/>
    </source>
</evidence>
<feature type="compositionally biased region" description="Acidic residues" evidence="2">
    <location>
        <begin position="385"/>
        <end position="415"/>
    </location>
</feature>
<dbReference type="PROSITE" id="PS50198">
    <property type="entry name" value="PPIC_PPIASE_2"/>
    <property type="match status" value="1"/>
</dbReference>